<dbReference type="CTD" id="6751871"/>
<evidence type="ECO:0000313" key="1">
    <source>
        <dbReference type="EMBL" id="EDV26662.1"/>
    </source>
</evidence>
<accession>B3RTB1</accession>
<dbReference type="HOGENOM" id="CLU_2161579_0_0_1"/>
<evidence type="ECO:0000313" key="2">
    <source>
        <dbReference type="Proteomes" id="UP000009022"/>
    </source>
</evidence>
<proteinExistence type="predicted"/>
<dbReference type="KEGG" id="tad:TRIADDRAFT_54900"/>
<dbReference type="AlphaFoldDB" id="B3RTB1"/>
<gene>
    <name evidence="1" type="ORF">TRIADDRAFT_54900</name>
</gene>
<name>B3RTB1_TRIAD</name>
<reference evidence="1 2" key="1">
    <citation type="journal article" date="2008" name="Nature">
        <title>The Trichoplax genome and the nature of placozoans.</title>
        <authorList>
            <person name="Srivastava M."/>
            <person name="Begovic E."/>
            <person name="Chapman J."/>
            <person name="Putnam N.H."/>
            <person name="Hellsten U."/>
            <person name="Kawashima T."/>
            <person name="Kuo A."/>
            <person name="Mitros T."/>
            <person name="Salamov A."/>
            <person name="Carpenter M.L."/>
            <person name="Signorovitch A.Y."/>
            <person name="Moreno M.A."/>
            <person name="Kamm K."/>
            <person name="Grimwood J."/>
            <person name="Schmutz J."/>
            <person name="Shapiro H."/>
            <person name="Grigoriev I.V."/>
            <person name="Buss L.W."/>
            <person name="Schierwater B."/>
            <person name="Dellaporta S.L."/>
            <person name="Rokhsar D.S."/>
        </authorList>
    </citation>
    <scope>NUCLEOTIDE SEQUENCE [LARGE SCALE GENOMIC DNA]</scope>
    <source>
        <strain evidence="1 2">Grell-BS-1999</strain>
    </source>
</reference>
<organism evidence="1 2">
    <name type="scientific">Trichoplax adhaerens</name>
    <name type="common">Trichoplax reptans</name>
    <dbReference type="NCBI Taxonomy" id="10228"/>
    <lineage>
        <taxon>Eukaryota</taxon>
        <taxon>Metazoa</taxon>
        <taxon>Placozoa</taxon>
        <taxon>Uniplacotomia</taxon>
        <taxon>Trichoplacea</taxon>
        <taxon>Trichoplacidae</taxon>
        <taxon>Trichoplax</taxon>
    </lineage>
</organism>
<keyword evidence="2" id="KW-1185">Reference proteome</keyword>
<dbReference type="GeneID" id="6751871"/>
<protein>
    <submittedName>
        <fullName evidence="1">Uncharacterized protein</fullName>
    </submittedName>
</protein>
<dbReference type="Proteomes" id="UP000009022">
    <property type="component" value="Unassembled WGS sequence"/>
</dbReference>
<dbReference type="EMBL" id="DS985243">
    <property type="protein sequence ID" value="EDV26662.1"/>
    <property type="molecule type" value="Genomic_DNA"/>
</dbReference>
<dbReference type="InParanoid" id="B3RTB1"/>
<sequence>MNHNEGVRFNDYSSKSHFSLHGPPIALERFKIYEFSALLKKKQDNFKDFLIKTLFAMGNSVGCLTRKSLKVDPTTQQDSIYEWQKHHEILRKSWELICQQKTDNGVSVFIK</sequence>
<dbReference type="RefSeq" id="XP_002110658.1">
    <property type="nucleotide sequence ID" value="XM_002110622.1"/>
</dbReference>